<feature type="domain" description="C2H2-type" evidence="11">
    <location>
        <begin position="991"/>
        <end position="1018"/>
    </location>
</feature>
<dbReference type="FunFam" id="3.30.160.60:FF:000446">
    <property type="entry name" value="Zinc finger protein"/>
    <property type="match status" value="1"/>
</dbReference>
<feature type="compositionally biased region" description="Basic and acidic residues" evidence="10">
    <location>
        <begin position="344"/>
        <end position="354"/>
    </location>
</feature>
<dbReference type="FunFam" id="3.30.160.60:FF:003773">
    <property type="entry name" value="Predicted protein"/>
    <property type="match status" value="1"/>
</dbReference>
<evidence type="ECO:0000256" key="4">
    <source>
        <dbReference type="ARBA" id="ARBA00022771"/>
    </source>
</evidence>
<sequence>MEKGYTGLRRTRKRAHSTKCSCCYSSEDEPENHASTRKEKSKECDPENGKRVSTRKKVKTEDVLSGSNGKDTGEGTINPDEFVGKKQKGNQNKKATASETSKKTVPTRRKTPTVQKSPESNPNGEDLELKKKQHSKGSNSTGKKKRKARSVISKNDKNQGENTDLNKRADSQTQSRDKKVKKKSLKDEVQNTPRNIDKIIAHGKEKSANNKQNATKEEMGPVVEGTLCSDLKRSSSKASETEHEKVINTRGTSKNVKSLNDSINETTREKDVPLGSRKRTNNLQNSGSLSEKKIGVFEHLFAELKKCPGLKKVTVSSAAELLLKLTADKLKTVVPSLSSKKVKSSVDKVNKSGEDVMLSPAKSKSSCSVSEPKRRRPNSEKSPLGSPVSSDKPTTGKSELVKLSQAAEALVSFRANPTILHQDNKEGDVSHGKAVEEVTSNTFPDSEKNSSFKEPSTVSNVVSASVQSVASSSEQGLLQVESNTHSQSQIVSQVQPGFVVHNPFPQQTVRFPANIEASLQQVAHVQQNLLNLSQVTSQLSPAAVVPPQLSPRLTGACPTNPSGSNVLGPRLLNSTAVQNIQGLFCRPVTPSSIQTSMTAQNPPPSLPPSSNNQRARPQQPLKGMENVVSCVGSRSTANLLWNIKPAAPVVYLTSPQTLSGVRARNLIPQTEGPTPSPFTSGLASVQALGIPKTSLNSTSTSMFTLGKTTVVSQVAPLVTPHSVSVSNQRLILPREQRAPSVFPGGLKSTPAQILPTTVMGQIPRSIAPVVLPRSVPLQSSSVGATTNRQPATSSMTSWSCATNVQTTTANSITTAVAPVSAKQAVKKFVHERNKSVELKRTGSLNNLQTNEPVAASKDVGIDKSKGVMMNTLLQCHGRQPSEKHSATKQSDFNLHQAVSALLSISSQDGLDASDSTPPGGEGDESLDEHDDEVVFTSKGVFRVGDVDVDPQYNRIGREGYTCGKCGKIFTSLSYLARHIKRVCPDMSCRKWKCNMCDKAFRHPFGLQQHIYTHTGERPHKCSQCPKAFYSSNDLRRHSRIHSGERPYHCKHCEKSFATTISLKTHTYIHTGEKPHKCPHCPKTFATSSKLGRHIVTHSEQRPFACDHCPKSFNRSGDLRRHNMHVHESRDKPFDVDDSSITQSNANNNTSTSKDIDQESGYKKSCDLSPELGHNLHHDAALKGGPTLNKSNLTGEILEESTESCSGDNG</sequence>
<dbReference type="PANTHER" id="PTHR16515:SF49">
    <property type="entry name" value="GASTRULA ZINC FINGER PROTEIN XLCGF49.1-LIKE-RELATED"/>
    <property type="match status" value="1"/>
</dbReference>
<dbReference type="PANTHER" id="PTHR16515">
    <property type="entry name" value="PR DOMAIN ZINC FINGER PROTEIN"/>
    <property type="match status" value="1"/>
</dbReference>
<evidence type="ECO:0000256" key="1">
    <source>
        <dbReference type="ARBA" id="ARBA00004123"/>
    </source>
</evidence>
<dbReference type="Pfam" id="PF00096">
    <property type="entry name" value="zf-C2H2"/>
    <property type="match status" value="5"/>
</dbReference>
<keyword evidence="6" id="KW-0805">Transcription regulation</keyword>
<evidence type="ECO:0000313" key="13">
    <source>
        <dbReference type="Proteomes" id="UP000225706"/>
    </source>
</evidence>
<dbReference type="OrthoDB" id="8117402at2759"/>
<dbReference type="GO" id="GO:0010468">
    <property type="term" value="P:regulation of gene expression"/>
    <property type="evidence" value="ECO:0007669"/>
    <property type="project" value="TreeGrafter"/>
</dbReference>
<evidence type="ECO:0000256" key="8">
    <source>
        <dbReference type="ARBA" id="ARBA00023242"/>
    </source>
</evidence>
<dbReference type="InterPro" id="IPR050331">
    <property type="entry name" value="Zinc_finger"/>
</dbReference>
<keyword evidence="13" id="KW-1185">Reference proteome</keyword>
<evidence type="ECO:0000256" key="3">
    <source>
        <dbReference type="ARBA" id="ARBA00022737"/>
    </source>
</evidence>
<feature type="domain" description="C2H2-type" evidence="11">
    <location>
        <begin position="1103"/>
        <end position="1131"/>
    </location>
</feature>
<evidence type="ECO:0000313" key="12">
    <source>
        <dbReference type="EMBL" id="PFX32385.1"/>
    </source>
</evidence>
<feature type="domain" description="C2H2-type" evidence="11">
    <location>
        <begin position="960"/>
        <end position="982"/>
    </location>
</feature>
<evidence type="ECO:0000256" key="5">
    <source>
        <dbReference type="ARBA" id="ARBA00022833"/>
    </source>
</evidence>
<dbReference type="FunFam" id="3.30.160.60:FF:002764">
    <property type="entry name" value="GG18288"/>
    <property type="match status" value="1"/>
</dbReference>
<keyword evidence="2" id="KW-0479">Metal-binding</keyword>
<dbReference type="GO" id="GO:0005634">
    <property type="term" value="C:nucleus"/>
    <property type="evidence" value="ECO:0007669"/>
    <property type="project" value="UniProtKB-SubCell"/>
</dbReference>
<reference evidence="13" key="1">
    <citation type="journal article" date="2017" name="bioRxiv">
        <title>Comparative analysis of the genomes of Stylophora pistillata and Acropora digitifera provides evidence for extensive differences between species of corals.</title>
        <authorList>
            <person name="Voolstra C.R."/>
            <person name="Li Y."/>
            <person name="Liew Y.J."/>
            <person name="Baumgarten S."/>
            <person name="Zoccola D."/>
            <person name="Flot J.-F."/>
            <person name="Tambutte S."/>
            <person name="Allemand D."/>
            <person name="Aranda M."/>
        </authorList>
    </citation>
    <scope>NUCLEOTIDE SEQUENCE [LARGE SCALE GENOMIC DNA]</scope>
</reference>
<feature type="domain" description="C2H2-type" evidence="11">
    <location>
        <begin position="1047"/>
        <end position="1074"/>
    </location>
</feature>
<keyword evidence="3" id="KW-0677">Repeat</keyword>
<dbReference type="AlphaFoldDB" id="A0A2B4SVF2"/>
<dbReference type="EMBL" id="LSMT01000024">
    <property type="protein sequence ID" value="PFX32385.1"/>
    <property type="molecule type" value="Genomic_DNA"/>
</dbReference>
<feature type="compositionally biased region" description="Polar residues" evidence="10">
    <location>
        <begin position="249"/>
        <end position="265"/>
    </location>
</feature>
<dbReference type="FunFam" id="3.30.160.60:FF:000495">
    <property type="entry name" value="zinc finger protein 668"/>
    <property type="match status" value="1"/>
</dbReference>
<proteinExistence type="predicted"/>
<feature type="domain" description="C2H2-type" evidence="11">
    <location>
        <begin position="1019"/>
        <end position="1046"/>
    </location>
</feature>
<comment type="caution">
    <text evidence="12">The sequence shown here is derived from an EMBL/GenBank/DDBJ whole genome shotgun (WGS) entry which is preliminary data.</text>
</comment>
<feature type="compositionally biased region" description="Low complexity" evidence="10">
    <location>
        <begin position="1138"/>
        <end position="1152"/>
    </location>
</feature>
<feature type="compositionally biased region" description="Basic and acidic residues" evidence="10">
    <location>
        <begin position="154"/>
        <end position="170"/>
    </location>
</feature>
<dbReference type="SMART" id="SM00355">
    <property type="entry name" value="ZnF_C2H2"/>
    <property type="match status" value="6"/>
</dbReference>
<protein>
    <submittedName>
        <fullName evidence="12">Zinc finger protein 358</fullName>
    </submittedName>
</protein>
<feature type="domain" description="C2H2-type" evidence="11">
    <location>
        <begin position="1075"/>
        <end position="1102"/>
    </location>
</feature>
<dbReference type="FunFam" id="3.30.160.60:FF:000202">
    <property type="entry name" value="Zinc finger protein 574"/>
    <property type="match status" value="1"/>
</dbReference>
<dbReference type="Proteomes" id="UP000225706">
    <property type="component" value="Unassembled WGS sequence"/>
</dbReference>
<evidence type="ECO:0000256" key="10">
    <source>
        <dbReference type="SAM" id="MobiDB-lite"/>
    </source>
</evidence>
<evidence type="ECO:0000256" key="2">
    <source>
        <dbReference type="ARBA" id="ARBA00022723"/>
    </source>
</evidence>
<feature type="compositionally biased region" description="Basic and acidic residues" evidence="10">
    <location>
        <begin position="1153"/>
        <end position="1165"/>
    </location>
</feature>
<dbReference type="InterPro" id="IPR036236">
    <property type="entry name" value="Znf_C2H2_sf"/>
</dbReference>
<feature type="region of interest" description="Disordered" evidence="10">
    <location>
        <begin position="593"/>
        <end position="622"/>
    </location>
</feature>
<gene>
    <name evidence="12" type="primary">ZNF358</name>
    <name evidence="12" type="ORF">AWC38_SpisGene2816</name>
</gene>
<comment type="subcellular location">
    <subcellularLocation>
        <location evidence="1">Nucleus</location>
    </subcellularLocation>
</comment>
<name>A0A2B4SVF2_STYPI</name>
<evidence type="ECO:0000256" key="6">
    <source>
        <dbReference type="ARBA" id="ARBA00023015"/>
    </source>
</evidence>
<feature type="region of interest" description="Disordered" evidence="10">
    <location>
        <begin position="1126"/>
        <end position="1209"/>
    </location>
</feature>
<keyword evidence="5" id="KW-0862">Zinc</keyword>
<feature type="region of interest" description="Disordered" evidence="10">
    <location>
        <begin position="908"/>
        <end position="929"/>
    </location>
</feature>
<feature type="compositionally biased region" description="Low complexity" evidence="10">
    <location>
        <begin position="359"/>
        <end position="370"/>
    </location>
</feature>
<dbReference type="GO" id="GO:0032502">
    <property type="term" value="P:developmental process"/>
    <property type="evidence" value="ECO:0007669"/>
    <property type="project" value="UniProtKB-ARBA"/>
</dbReference>
<accession>A0A2B4SVF2</accession>
<evidence type="ECO:0000256" key="9">
    <source>
        <dbReference type="PROSITE-ProRule" id="PRU00042"/>
    </source>
</evidence>
<dbReference type="GO" id="GO:0008270">
    <property type="term" value="F:zinc ion binding"/>
    <property type="evidence" value="ECO:0007669"/>
    <property type="project" value="UniProtKB-KW"/>
</dbReference>
<keyword evidence="7" id="KW-0804">Transcription</keyword>
<evidence type="ECO:0000256" key="7">
    <source>
        <dbReference type="ARBA" id="ARBA00023163"/>
    </source>
</evidence>
<evidence type="ECO:0000259" key="11">
    <source>
        <dbReference type="PROSITE" id="PS50157"/>
    </source>
</evidence>
<dbReference type="PROSITE" id="PS00028">
    <property type="entry name" value="ZINC_FINGER_C2H2_1"/>
    <property type="match status" value="5"/>
</dbReference>
<feature type="compositionally biased region" description="Basic and acidic residues" evidence="10">
    <location>
        <begin position="31"/>
        <end position="50"/>
    </location>
</feature>
<dbReference type="PROSITE" id="PS50157">
    <property type="entry name" value="ZINC_FINGER_C2H2_2"/>
    <property type="match status" value="6"/>
</dbReference>
<feature type="compositionally biased region" description="Basic and acidic residues" evidence="10">
    <location>
        <begin position="185"/>
        <end position="219"/>
    </location>
</feature>
<feature type="compositionally biased region" description="Polar residues" evidence="10">
    <location>
        <begin position="387"/>
        <end position="397"/>
    </location>
</feature>
<feature type="region of interest" description="Disordered" evidence="10">
    <location>
        <begin position="1"/>
        <end position="289"/>
    </location>
</feature>
<dbReference type="SUPFAM" id="SSF57667">
    <property type="entry name" value="beta-beta-alpha zinc fingers"/>
    <property type="match status" value="4"/>
</dbReference>
<organism evidence="12 13">
    <name type="scientific">Stylophora pistillata</name>
    <name type="common">Smooth cauliflower coral</name>
    <dbReference type="NCBI Taxonomy" id="50429"/>
    <lineage>
        <taxon>Eukaryota</taxon>
        <taxon>Metazoa</taxon>
        <taxon>Cnidaria</taxon>
        <taxon>Anthozoa</taxon>
        <taxon>Hexacorallia</taxon>
        <taxon>Scleractinia</taxon>
        <taxon>Astrocoeniina</taxon>
        <taxon>Pocilloporidae</taxon>
        <taxon>Stylophora</taxon>
    </lineage>
</organism>
<dbReference type="Gene3D" id="3.30.160.60">
    <property type="entry name" value="Classic Zinc Finger"/>
    <property type="match status" value="5"/>
</dbReference>
<dbReference type="InterPro" id="IPR013087">
    <property type="entry name" value="Znf_C2H2_type"/>
</dbReference>
<keyword evidence="8" id="KW-0539">Nucleus</keyword>
<feature type="region of interest" description="Disordered" evidence="10">
    <location>
        <begin position="337"/>
        <end position="397"/>
    </location>
</feature>
<keyword evidence="4 9" id="KW-0863">Zinc-finger</keyword>
<feature type="compositionally biased region" description="Low complexity" evidence="10">
    <location>
        <begin position="89"/>
        <end position="99"/>
    </location>
</feature>